<sequence>MSAQSHLLPPLGADLRRMITAAECASRTRGPKWSPPGSGADAPGLRRLRYVPTGLSGHAGAAGGGRSPSHWGACQASKRSSSVKPRRAARRIAGGVGRQCGEDDRFAGVGGVEPGERHRAGLRGVAGAPRAREEEVAEVGLARGDRAAVARCPAEQDVADHLPVEVGHEAARPPLGQFALDCVAGARTAEVGVRPRRGEWFGEVRGRAWGARSTCLLLGAGRRLVGRERPSAHADKWPQRPPPRTVGVGAAACGLRYGWDLLTTGSFTVDPAT</sequence>
<evidence type="ECO:0000313" key="3">
    <source>
        <dbReference type="Proteomes" id="UP000199341"/>
    </source>
</evidence>
<dbReference type="Proteomes" id="UP000199341">
    <property type="component" value="Unassembled WGS sequence"/>
</dbReference>
<dbReference type="AlphaFoldDB" id="A0A1H0BJD1"/>
<gene>
    <name evidence="2" type="ORF">SAMN05216259_104207</name>
</gene>
<proteinExistence type="predicted"/>
<feature type="region of interest" description="Disordered" evidence="1">
    <location>
        <begin position="26"/>
        <end position="45"/>
    </location>
</feature>
<dbReference type="EMBL" id="FNIE01000004">
    <property type="protein sequence ID" value="SDN45768.1"/>
    <property type="molecule type" value="Genomic_DNA"/>
</dbReference>
<name>A0A1H0BJD1_9ACTN</name>
<reference evidence="2 3" key="1">
    <citation type="submission" date="2016-10" db="EMBL/GenBank/DDBJ databases">
        <authorList>
            <person name="de Groot N.N."/>
        </authorList>
    </citation>
    <scope>NUCLEOTIDE SEQUENCE [LARGE SCALE GENOMIC DNA]</scope>
    <source>
        <strain evidence="2 3">CGMCC 4.2022</strain>
    </source>
</reference>
<evidence type="ECO:0000313" key="2">
    <source>
        <dbReference type="EMBL" id="SDN45768.1"/>
    </source>
</evidence>
<feature type="region of interest" description="Disordered" evidence="1">
    <location>
        <begin position="56"/>
        <end position="85"/>
    </location>
</feature>
<organism evidence="2 3">
    <name type="scientific">Actinacidiphila guanduensis</name>
    <dbReference type="NCBI Taxonomy" id="310781"/>
    <lineage>
        <taxon>Bacteria</taxon>
        <taxon>Bacillati</taxon>
        <taxon>Actinomycetota</taxon>
        <taxon>Actinomycetes</taxon>
        <taxon>Kitasatosporales</taxon>
        <taxon>Streptomycetaceae</taxon>
        <taxon>Actinacidiphila</taxon>
    </lineage>
</organism>
<accession>A0A1H0BJD1</accession>
<protein>
    <submittedName>
        <fullName evidence="2">Uncharacterized protein</fullName>
    </submittedName>
</protein>
<evidence type="ECO:0000256" key="1">
    <source>
        <dbReference type="SAM" id="MobiDB-lite"/>
    </source>
</evidence>
<keyword evidence="3" id="KW-1185">Reference proteome</keyword>